<reference evidence="1 2" key="2">
    <citation type="submission" date="2018-11" db="EMBL/GenBank/DDBJ databases">
        <authorList>
            <consortium name="Pathogen Informatics"/>
        </authorList>
    </citation>
    <scope>NUCLEOTIDE SEQUENCE [LARGE SCALE GENOMIC DNA]</scope>
    <source>
        <strain evidence="1">Dakar</strain>
        <strain evidence="2">Dakar, Senegal</strain>
    </source>
</reference>
<proteinExistence type="predicted"/>
<dbReference type="WBParaSite" id="SCUD_0002095001-mRNA-1">
    <property type="protein sequence ID" value="SCUD_0002095001-mRNA-1"/>
    <property type="gene ID" value="SCUD_0002095001"/>
</dbReference>
<accession>A0A183L0U8</accession>
<sequence>IYSSCYISFIIKQKRTVIKSITTCNDDDSKPEPLQSMISSGLCSFPMNKSIAA</sequence>
<protein>
    <submittedName>
        <fullName evidence="3">Ovule protein</fullName>
    </submittedName>
</protein>
<organism evidence="3">
    <name type="scientific">Schistosoma curassoni</name>
    <dbReference type="NCBI Taxonomy" id="6186"/>
    <lineage>
        <taxon>Eukaryota</taxon>
        <taxon>Metazoa</taxon>
        <taxon>Spiralia</taxon>
        <taxon>Lophotrochozoa</taxon>
        <taxon>Platyhelminthes</taxon>
        <taxon>Trematoda</taxon>
        <taxon>Digenea</taxon>
        <taxon>Strigeidida</taxon>
        <taxon>Schistosomatoidea</taxon>
        <taxon>Schistosomatidae</taxon>
        <taxon>Schistosoma</taxon>
    </lineage>
</organism>
<gene>
    <name evidence="1" type="ORF">SCUD_LOCUS20948</name>
</gene>
<dbReference type="Proteomes" id="UP000279833">
    <property type="component" value="Unassembled WGS sequence"/>
</dbReference>
<evidence type="ECO:0000313" key="3">
    <source>
        <dbReference type="WBParaSite" id="SCUD_0002095001-mRNA-1"/>
    </source>
</evidence>
<dbReference type="EMBL" id="UZAK01045384">
    <property type="protein sequence ID" value="VDP73854.1"/>
    <property type="molecule type" value="Genomic_DNA"/>
</dbReference>
<evidence type="ECO:0000313" key="2">
    <source>
        <dbReference type="Proteomes" id="UP000279833"/>
    </source>
</evidence>
<keyword evidence="2" id="KW-1185">Reference proteome</keyword>
<evidence type="ECO:0000313" key="1">
    <source>
        <dbReference type="EMBL" id="VDP73854.1"/>
    </source>
</evidence>
<name>A0A183L0U8_9TREM</name>
<dbReference type="AlphaFoldDB" id="A0A183L0U8"/>
<reference evidence="3" key="1">
    <citation type="submission" date="2016-06" db="UniProtKB">
        <authorList>
            <consortium name="WormBaseParasite"/>
        </authorList>
    </citation>
    <scope>IDENTIFICATION</scope>
</reference>